<evidence type="ECO:0000313" key="2">
    <source>
        <dbReference type="Proteomes" id="UP001338125"/>
    </source>
</evidence>
<reference evidence="1 2" key="1">
    <citation type="submission" date="2024-01" db="EMBL/GenBank/DDBJ databases">
        <title>Complete genome of Cladobotryum mycophilum ATHUM6906.</title>
        <authorList>
            <person name="Christinaki A.C."/>
            <person name="Myridakis A.I."/>
            <person name="Kouvelis V.N."/>
        </authorList>
    </citation>
    <scope>NUCLEOTIDE SEQUENCE [LARGE SCALE GENOMIC DNA]</scope>
    <source>
        <strain evidence="1 2">ATHUM6906</strain>
    </source>
</reference>
<comment type="caution">
    <text evidence="1">The sequence shown here is derived from an EMBL/GenBank/DDBJ whole genome shotgun (WGS) entry which is preliminary data.</text>
</comment>
<gene>
    <name evidence="1" type="ORF">PT974_03922</name>
</gene>
<organism evidence="1 2">
    <name type="scientific">Cladobotryum mycophilum</name>
    <dbReference type="NCBI Taxonomy" id="491253"/>
    <lineage>
        <taxon>Eukaryota</taxon>
        <taxon>Fungi</taxon>
        <taxon>Dikarya</taxon>
        <taxon>Ascomycota</taxon>
        <taxon>Pezizomycotina</taxon>
        <taxon>Sordariomycetes</taxon>
        <taxon>Hypocreomycetidae</taxon>
        <taxon>Hypocreales</taxon>
        <taxon>Hypocreaceae</taxon>
        <taxon>Cladobotryum</taxon>
    </lineage>
</organism>
<dbReference type="Proteomes" id="UP001338125">
    <property type="component" value="Unassembled WGS sequence"/>
</dbReference>
<evidence type="ECO:0000313" key="1">
    <source>
        <dbReference type="EMBL" id="KAK5995513.1"/>
    </source>
</evidence>
<protein>
    <submittedName>
        <fullName evidence="1">Uncharacterized protein</fullName>
    </submittedName>
</protein>
<dbReference type="EMBL" id="JAVFKD010000004">
    <property type="protein sequence ID" value="KAK5995513.1"/>
    <property type="molecule type" value="Genomic_DNA"/>
</dbReference>
<keyword evidence="2" id="KW-1185">Reference proteome</keyword>
<name>A0ABR0STM9_9HYPO</name>
<accession>A0ABR0STM9</accession>
<sequence length="39" mass="4400">MPRLHPSSCNSKEKPFIYTAASVSLFDGNLARIEIVNRH</sequence>
<proteinExistence type="predicted"/>